<dbReference type="Pfam" id="PF00856">
    <property type="entry name" value="SET"/>
    <property type="match status" value="1"/>
</dbReference>
<evidence type="ECO:0000256" key="4">
    <source>
        <dbReference type="ARBA" id="ARBA00022603"/>
    </source>
</evidence>
<keyword evidence="9" id="KW-0862">Zinc</keyword>
<comment type="subcellular location">
    <subcellularLocation>
        <location evidence="2">Cytoplasm</location>
    </subcellularLocation>
    <subcellularLocation>
        <location evidence="1">Nucleus</location>
    </subcellularLocation>
</comment>
<dbReference type="SUPFAM" id="SSF48452">
    <property type="entry name" value="TPR-like"/>
    <property type="match status" value="1"/>
</dbReference>
<feature type="domain" description="SET" evidence="16">
    <location>
        <begin position="251"/>
        <end position="555"/>
    </location>
</feature>
<evidence type="ECO:0000256" key="12">
    <source>
        <dbReference type="ARBA" id="ARBA00093423"/>
    </source>
</evidence>
<dbReference type="AlphaFoldDB" id="A0AAV2R7K3"/>
<comment type="catalytic activity">
    <reaction evidence="11">
        <text>L-lysyl-[protein] + S-adenosyl-L-methionine = N(6)-methyl-L-lysyl-[protein] + S-adenosyl-L-homocysteine + H(+)</text>
        <dbReference type="Rhea" id="RHEA:51736"/>
        <dbReference type="Rhea" id="RHEA-COMP:9752"/>
        <dbReference type="Rhea" id="RHEA-COMP:13053"/>
        <dbReference type="ChEBI" id="CHEBI:15378"/>
        <dbReference type="ChEBI" id="CHEBI:29969"/>
        <dbReference type="ChEBI" id="CHEBI:57856"/>
        <dbReference type="ChEBI" id="CHEBI:59789"/>
        <dbReference type="ChEBI" id="CHEBI:61929"/>
    </reaction>
</comment>
<dbReference type="PROSITE" id="PS50280">
    <property type="entry name" value="SET"/>
    <property type="match status" value="1"/>
</dbReference>
<comment type="caution">
    <text evidence="17">The sequence shown here is derived from an EMBL/GenBank/DDBJ whole genome shotgun (WGS) entry which is preliminary data.</text>
</comment>
<comment type="function">
    <text evidence="12">Protein-lysine N-methyltransferase. Monomethylates PRMT5, modulating its transcriptional activity. May also act as a histone methyltransferase. Plays a critical role in cardiac development. Acts as a key epigenetic regulator of gene expression during cardiac development via its dual activities as a methyltransferase and negative regulator of HDAC1.</text>
</comment>
<keyword evidence="3" id="KW-0963">Cytoplasm</keyword>
<dbReference type="SUPFAM" id="SSF82199">
    <property type="entry name" value="SET domain"/>
    <property type="match status" value="1"/>
</dbReference>
<evidence type="ECO:0000256" key="13">
    <source>
        <dbReference type="ARBA" id="ARBA00093635"/>
    </source>
</evidence>
<dbReference type="SUPFAM" id="SSF144232">
    <property type="entry name" value="HIT/MYND zinc finger-like"/>
    <property type="match status" value="1"/>
</dbReference>
<dbReference type="Gene3D" id="2.170.270.10">
    <property type="entry name" value="SET domain"/>
    <property type="match status" value="1"/>
</dbReference>
<dbReference type="PANTHER" id="PTHR46165">
    <property type="entry name" value="SET AND MYND DOMAIN-CONTAINING PROTEIN 4"/>
    <property type="match status" value="1"/>
</dbReference>
<keyword evidence="7" id="KW-0479">Metal-binding</keyword>
<keyword evidence="10" id="KW-0539">Nucleus</keyword>
<evidence type="ECO:0000256" key="9">
    <source>
        <dbReference type="ARBA" id="ARBA00022833"/>
    </source>
</evidence>
<dbReference type="Gene3D" id="1.25.40.10">
    <property type="entry name" value="Tetratricopeptide repeat domain"/>
    <property type="match status" value="1"/>
</dbReference>
<sequence>MEGNVTFEFMFNNLLQEFREAETMKEVASHFGPDKSFEEMFRYFWTLPAAKRYLDFDLTLTTKSETEAEKLRAEGNNFYQKKNLSKALELYNRSIMAAPHPKIYCREKKALINDMGEKGIENGYKTLALGFANRSAVLLELEQYGKCINDIDLAIKFGYPKEQQSKLAERKGKCLMALHRQQDAEILLKSAIDDLANVSIDDKKKQTSKDTLNQLIQQCKTNEAADKISEELKNKKLKPEDRLLFAYESPPPPTLTESNENIPCLSSALKLQHDSDKGRFLIAERDINPGELVLVEKAYSSCLVLEPSITSSHCSHCLARCHNPLPCPDCTMVVFCSDTCQAAGLSGTHGVECTLLPTLAGLNLGKNPILTHRIITQMSLQELKEIIPKLKKEINAKYPIFNGFNESGNYISNEYRTVYNLVTNAGERNISDLFNKCARAVVITRLITQNNRYFVDENKEAYLQNEDDLVLIGTTIFTHLANIECNEHIITELQRNVDNPQDCGHLGTAAGIYPTLGLMNHSCNPSCVTYHHGDTVAVYAIRYIPAGTEVTTSYGFHYANNTRDERRAGLKQQFFFHCICEACDDNWGALDKLPSTPVLKVHGSSMPPRGSLLYEKILNADDQKGLQQYFQVAIEKFEQSYFKIVKGDVNDKSIVPATELLEFIDRFVNLPCKMYFEVQETLRHCFSLQTPNRFFKRDKYTGKPL</sequence>
<dbReference type="GO" id="GO:0005737">
    <property type="term" value="C:cytoplasm"/>
    <property type="evidence" value="ECO:0007669"/>
    <property type="project" value="UniProtKB-SubCell"/>
</dbReference>
<dbReference type="InterPro" id="IPR052097">
    <property type="entry name" value="SET-MYND_domain_protein"/>
</dbReference>
<dbReference type="GO" id="GO:0032259">
    <property type="term" value="P:methylation"/>
    <property type="evidence" value="ECO:0007669"/>
    <property type="project" value="UniProtKB-KW"/>
</dbReference>
<evidence type="ECO:0000256" key="10">
    <source>
        <dbReference type="ARBA" id="ARBA00023242"/>
    </source>
</evidence>
<evidence type="ECO:0000256" key="5">
    <source>
        <dbReference type="ARBA" id="ARBA00022679"/>
    </source>
</evidence>
<keyword evidence="5" id="KW-0808">Transferase</keyword>
<dbReference type="CDD" id="cd10536">
    <property type="entry name" value="SET_SMYD4"/>
    <property type="match status" value="1"/>
</dbReference>
<dbReference type="PROSITE" id="PS50005">
    <property type="entry name" value="TPR"/>
    <property type="match status" value="1"/>
</dbReference>
<dbReference type="PANTHER" id="PTHR46165:SF2">
    <property type="entry name" value="SET AND MYND DOMAIN-CONTAINING PROTEIN 4"/>
    <property type="match status" value="1"/>
</dbReference>
<keyword evidence="18" id="KW-1185">Reference proteome</keyword>
<evidence type="ECO:0000256" key="15">
    <source>
        <dbReference type="PROSITE-ProRule" id="PRU00339"/>
    </source>
</evidence>
<evidence type="ECO:0000256" key="1">
    <source>
        <dbReference type="ARBA" id="ARBA00004123"/>
    </source>
</evidence>
<protein>
    <recommendedName>
        <fullName evidence="13">Protein-lysine N-methyltransferase SMYD4</fullName>
    </recommendedName>
    <alternativeName>
        <fullName evidence="14">SET and MYND domain-containing protein 4</fullName>
    </alternativeName>
</protein>
<dbReference type="GO" id="GO:0008276">
    <property type="term" value="F:protein methyltransferase activity"/>
    <property type="evidence" value="ECO:0007669"/>
    <property type="project" value="UniProtKB-ARBA"/>
</dbReference>
<keyword evidence="8" id="KW-0863">Zinc-finger</keyword>
<dbReference type="InterPro" id="IPR046341">
    <property type="entry name" value="SET_dom_sf"/>
</dbReference>
<dbReference type="GO" id="GO:0042826">
    <property type="term" value="F:histone deacetylase binding"/>
    <property type="evidence" value="ECO:0007669"/>
    <property type="project" value="TreeGrafter"/>
</dbReference>
<dbReference type="SMART" id="SM00317">
    <property type="entry name" value="SET"/>
    <property type="match status" value="1"/>
</dbReference>
<organism evidence="17 18">
    <name type="scientific">Meganyctiphanes norvegica</name>
    <name type="common">Northern krill</name>
    <name type="synonym">Thysanopoda norvegica</name>
    <dbReference type="NCBI Taxonomy" id="48144"/>
    <lineage>
        <taxon>Eukaryota</taxon>
        <taxon>Metazoa</taxon>
        <taxon>Ecdysozoa</taxon>
        <taxon>Arthropoda</taxon>
        <taxon>Crustacea</taxon>
        <taxon>Multicrustacea</taxon>
        <taxon>Malacostraca</taxon>
        <taxon>Eumalacostraca</taxon>
        <taxon>Eucarida</taxon>
        <taxon>Euphausiacea</taxon>
        <taxon>Euphausiidae</taxon>
        <taxon>Meganyctiphanes</taxon>
    </lineage>
</organism>
<evidence type="ECO:0000259" key="16">
    <source>
        <dbReference type="PROSITE" id="PS50280"/>
    </source>
</evidence>
<keyword evidence="4" id="KW-0489">Methyltransferase</keyword>
<reference evidence="17 18" key="1">
    <citation type="submission" date="2024-05" db="EMBL/GenBank/DDBJ databases">
        <authorList>
            <person name="Wallberg A."/>
        </authorList>
    </citation>
    <scope>NUCLEOTIDE SEQUENCE [LARGE SCALE GENOMIC DNA]</scope>
</reference>
<evidence type="ECO:0000256" key="2">
    <source>
        <dbReference type="ARBA" id="ARBA00004496"/>
    </source>
</evidence>
<dbReference type="Gene3D" id="1.10.220.160">
    <property type="match status" value="1"/>
</dbReference>
<dbReference type="GO" id="GO:0005634">
    <property type="term" value="C:nucleus"/>
    <property type="evidence" value="ECO:0007669"/>
    <property type="project" value="UniProtKB-SubCell"/>
</dbReference>
<dbReference type="InterPro" id="IPR044421">
    <property type="entry name" value="SMYD4_SET"/>
</dbReference>
<feature type="repeat" description="TPR" evidence="15">
    <location>
        <begin position="68"/>
        <end position="101"/>
    </location>
</feature>
<evidence type="ECO:0000256" key="6">
    <source>
        <dbReference type="ARBA" id="ARBA00022691"/>
    </source>
</evidence>
<proteinExistence type="predicted"/>
<name>A0AAV2R7K3_MEGNR</name>
<evidence type="ECO:0000313" key="17">
    <source>
        <dbReference type="EMBL" id="CAL4119616.1"/>
    </source>
</evidence>
<dbReference type="GO" id="GO:0008270">
    <property type="term" value="F:zinc ion binding"/>
    <property type="evidence" value="ECO:0007669"/>
    <property type="project" value="UniProtKB-KW"/>
</dbReference>
<dbReference type="InterPro" id="IPR002893">
    <property type="entry name" value="Znf_MYND"/>
</dbReference>
<evidence type="ECO:0000256" key="3">
    <source>
        <dbReference type="ARBA" id="ARBA00022490"/>
    </source>
</evidence>
<keyword evidence="6" id="KW-0949">S-adenosyl-L-methionine</keyword>
<dbReference type="Pfam" id="PF01753">
    <property type="entry name" value="zf-MYND"/>
    <property type="match status" value="1"/>
</dbReference>
<gene>
    <name evidence="17" type="ORF">MNOR_LOCUS21722</name>
</gene>
<evidence type="ECO:0000256" key="8">
    <source>
        <dbReference type="ARBA" id="ARBA00022771"/>
    </source>
</evidence>
<dbReference type="Proteomes" id="UP001497623">
    <property type="component" value="Unassembled WGS sequence"/>
</dbReference>
<evidence type="ECO:0000256" key="14">
    <source>
        <dbReference type="ARBA" id="ARBA00093680"/>
    </source>
</evidence>
<dbReference type="EMBL" id="CAXKWB010017688">
    <property type="protein sequence ID" value="CAL4119616.1"/>
    <property type="molecule type" value="Genomic_DNA"/>
</dbReference>
<dbReference type="InterPro" id="IPR001214">
    <property type="entry name" value="SET_dom"/>
</dbReference>
<evidence type="ECO:0000313" key="18">
    <source>
        <dbReference type="Proteomes" id="UP001497623"/>
    </source>
</evidence>
<dbReference type="InterPro" id="IPR019734">
    <property type="entry name" value="TPR_rpt"/>
</dbReference>
<dbReference type="GO" id="GO:0008757">
    <property type="term" value="F:S-adenosylmethionine-dependent methyltransferase activity"/>
    <property type="evidence" value="ECO:0007669"/>
    <property type="project" value="UniProtKB-ARBA"/>
</dbReference>
<dbReference type="GO" id="GO:0008170">
    <property type="term" value="F:N-methyltransferase activity"/>
    <property type="evidence" value="ECO:0007669"/>
    <property type="project" value="UniProtKB-ARBA"/>
</dbReference>
<feature type="non-terminal residue" evidence="17">
    <location>
        <position position="705"/>
    </location>
</feature>
<dbReference type="InterPro" id="IPR011990">
    <property type="entry name" value="TPR-like_helical_dom_sf"/>
</dbReference>
<evidence type="ECO:0000256" key="11">
    <source>
        <dbReference type="ARBA" id="ARBA00048985"/>
    </source>
</evidence>
<evidence type="ECO:0000256" key="7">
    <source>
        <dbReference type="ARBA" id="ARBA00022723"/>
    </source>
</evidence>
<accession>A0AAV2R7K3</accession>
<dbReference type="Gene3D" id="6.10.140.2220">
    <property type="match status" value="1"/>
</dbReference>
<keyword evidence="15" id="KW-0802">TPR repeat</keyword>